<gene>
    <name evidence="1" type="ORF">ACN38_g5636</name>
</gene>
<name>A0A0M9WG06_9EURO</name>
<protein>
    <submittedName>
        <fullName evidence="1">Uncharacterized protein</fullName>
    </submittedName>
</protein>
<proteinExistence type="predicted"/>
<dbReference type="EMBL" id="LHQQ01000081">
    <property type="protein sequence ID" value="KOS43432.1"/>
    <property type="molecule type" value="Genomic_DNA"/>
</dbReference>
<evidence type="ECO:0000313" key="2">
    <source>
        <dbReference type="Proteomes" id="UP000037696"/>
    </source>
</evidence>
<dbReference type="Proteomes" id="UP000037696">
    <property type="component" value="Unassembled WGS sequence"/>
</dbReference>
<organism evidence="1 2">
    <name type="scientific">Penicillium nordicum</name>
    <dbReference type="NCBI Taxonomy" id="229535"/>
    <lineage>
        <taxon>Eukaryota</taxon>
        <taxon>Fungi</taxon>
        <taxon>Dikarya</taxon>
        <taxon>Ascomycota</taxon>
        <taxon>Pezizomycotina</taxon>
        <taxon>Eurotiomycetes</taxon>
        <taxon>Eurotiomycetidae</taxon>
        <taxon>Eurotiales</taxon>
        <taxon>Aspergillaceae</taxon>
        <taxon>Penicillium</taxon>
    </lineage>
</organism>
<accession>A0A0M9WG06</accession>
<comment type="caution">
    <text evidence="1">The sequence shown here is derived from an EMBL/GenBank/DDBJ whole genome shotgun (WGS) entry which is preliminary data.</text>
</comment>
<dbReference type="AlphaFoldDB" id="A0A0M9WG06"/>
<reference evidence="1 2" key="1">
    <citation type="submission" date="2015-08" db="EMBL/GenBank/DDBJ databases">
        <title>Genome sequencing of Penicillium nordicum.</title>
        <authorList>
            <person name="Nguyen H.D."/>
            <person name="Seifert K.A."/>
        </authorList>
    </citation>
    <scope>NUCLEOTIDE SEQUENCE [LARGE SCALE GENOMIC DNA]</scope>
    <source>
        <strain evidence="1 2">DAOMC 185683</strain>
    </source>
</reference>
<sequence>MKTYLHTLPFLGSFRLRVLLTGFLVPVSAIFTNKGRLTIATLKLRLGNTIQFASISLQFHFNFTSISLQIHFRFNSNSIQTHFISIYFRSLYTDNVLMYSWLVMPHRQVHYRLLEAFNYVLY</sequence>
<keyword evidence="2" id="KW-1185">Reference proteome</keyword>
<evidence type="ECO:0000313" key="1">
    <source>
        <dbReference type="EMBL" id="KOS43432.1"/>
    </source>
</evidence>